<dbReference type="SMART" id="SM00184">
    <property type="entry name" value="RING"/>
    <property type="match status" value="2"/>
</dbReference>
<accession>A0A653BUE7</accession>
<dbReference type="Pfam" id="PF13639">
    <property type="entry name" value="zf-RING_2"/>
    <property type="match status" value="1"/>
</dbReference>
<feature type="compositionally biased region" description="Acidic residues" evidence="5">
    <location>
        <begin position="1187"/>
        <end position="1198"/>
    </location>
</feature>
<dbReference type="Pfam" id="PF23030">
    <property type="entry name" value="SCAF11-like_C"/>
    <property type="match status" value="1"/>
</dbReference>
<evidence type="ECO:0008006" key="10">
    <source>
        <dbReference type="Google" id="ProtNLM"/>
    </source>
</evidence>
<dbReference type="InterPro" id="IPR019786">
    <property type="entry name" value="Zinc_finger_PHD-type_CS"/>
</dbReference>
<dbReference type="PANTHER" id="PTHR12618:SF20">
    <property type="entry name" value="PHD AND RING FINGER DOMAIN-CONTAINING PROTEIN 1"/>
    <property type="match status" value="1"/>
</dbReference>
<feature type="compositionally biased region" description="Polar residues" evidence="5">
    <location>
        <begin position="113"/>
        <end position="140"/>
    </location>
</feature>
<keyword evidence="9" id="KW-1185">Reference proteome</keyword>
<feature type="region of interest" description="Disordered" evidence="5">
    <location>
        <begin position="557"/>
        <end position="633"/>
    </location>
</feature>
<dbReference type="InterPro" id="IPR001965">
    <property type="entry name" value="Znf_PHD"/>
</dbReference>
<feature type="compositionally biased region" description="Low complexity" evidence="5">
    <location>
        <begin position="1884"/>
        <end position="1896"/>
    </location>
</feature>
<feature type="compositionally biased region" description="Basic residues" evidence="5">
    <location>
        <begin position="359"/>
        <end position="376"/>
    </location>
</feature>
<keyword evidence="3" id="KW-0862">Zinc</keyword>
<dbReference type="GO" id="GO:0008270">
    <property type="term" value="F:zinc ion binding"/>
    <property type="evidence" value="ECO:0007669"/>
    <property type="project" value="UniProtKB-KW"/>
</dbReference>
<dbReference type="OrthoDB" id="1935339at2759"/>
<feature type="compositionally biased region" description="Basic and acidic residues" evidence="5">
    <location>
        <begin position="557"/>
        <end position="566"/>
    </location>
</feature>
<evidence type="ECO:0000256" key="1">
    <source>
        <dbReference type="ARBA" id="ARBA00022723"/>
    </source>
</evidence>
<feature type="compositionally biased region" description="Basic residues" evidence="5">
    <location>
        <begin position="1235"/>
        <end position="1246"/>
    </location>
</feature>
<feature type="compositionally biased region" description="Low complexity" evidence="5">
    <location>
        <begin position="571"/>
        <end position="615"/>
    </location>
</feature>
<dbReference type="InterPro" id="IPR057031">
    <property type="entry name" value="SFR19-like_C"/>
</dbReference>
<dbReference type="SMART" id="SM00249">
    <property type="entry name" value="PHD"/>
    <property type="match status" value="1"/>
</dbReference>
<feature type="region of interest" description="Disordered" evidence="5">
    <location>
        <begin position="1684"/>
        <end position="1708"/>
    </location>
</feature>
<proteinExistence type="predicted"/>
<feature type="compositionally biased region" description="Basic residues" evidence="5">
    <location>
        <begin position="1424"/>
        <end position="1464"/>
    </location>
</feature>
<dbReference type="SUPFAM" id="SSF57850">
    <property type="entry name" value="RING/U-box"/>
    <property type="match status" value="1"/>
</dbReference>
<dbReference type="InterPro" id="IPR011011">
    <property type="entry name" value="Znf_FYVE_PHD"/>
</dbReference>
<dbReference type="PANTHER" id="PTHR12618">
    <property type="entry name" value="PHD AND RING FINGER DOMAIN-CONTAINING PROTEIN 1"/>
    <property type="match status" value="1"/>
</dbReference>
<feature type="compositionally biased region" description="Polar residues" evidence="5">
    <location>
        <begin position="1851"/>
        <end position="1863"/>
    </location>
</feature>
<dbReference type="InterPro" id="IPR047157">
    <property type="entry name" value="PHRF1/Atg35"/>
</dbReference>
<feature type="compositionally biased region" description="Basic and acidic residues" evidence="5">
    <location>
        <begin position="1465"/>
        <end position="1479"/>
    </location>
</feature>
<feature type="compositionally biased region" description="Polar residues" evidence="5">
    <location>
        <begin position="430"/>
        <end position="440"/>
    </location>
</feature>
<dbReference type="Gene3D" id="3.30.40.10">
    <property type="entry name" value="Zinc/RING finger domain, C3HC4 (zinc finger)"/>
    <property type="match status" value="2"/>
</dbReference>
<name>A0A653BUE7_CALMS</name>
<evidence type="ECO:0000259" key="6">
    <source>
        <dbReference type="PROSITE" id="PS50016"/>
    </source>
</evidence>
<dbReference type="SUPFAM" id="SSF57903">
    <property type="entry name" value="FYVE/PHD zinc finger"/>
    <property type="match status" value="1"/>
</dbReference>
<feature type="compositionally biased region" description="Basic and acidic residues" evidence="5">
    <location>
        <begin position="1143"/>
        <end position="1152"/>
    </location>
</feature>
<dbReference type="PROSITE" id="PS00518">
    <property type="entry name" value="ZF_RING_1"/>
    <property type="match status" value="1"/>
</dbReference>
<feature type="compositionally biased region" description="Basic and acidic residues" evidence="5">
    <location>
        <begin position="721"/>
        <end position="741"/>
    </location>
</feature>
<feature type="compositionally biased region" description="Basic and acidic residues" evidence="5">
    <location>
        <begin position="942"/>
        <end position="964"/>
    </location>
</feature>
<keyword evidence="1" id="KW-0479">Metal-binding</keyword>
<sequence length="2203" mass="245478">MSSDDSDAEPLCKRRRKPRRLEDSPESTSSGSPIIGNSSRLRTIRRARQQRTANIISDSESDSDDSGSSVIQIRKRKVAKVETDSEDSSDSSFVRRTGKPRKLESDSEDDTDNGGQSSSQWETDIEQNSQIVPNNSSKMQESSDSDSSNGTADRCPICLLRFKNQEVGTPESCDHMFCLECLQEWSKNMNTCPVDRQEYSMILARKNLDGEINRRIPVEKPSSENFENIIDDPTFCEICGSRDNEDRMLLCDGCDQGFHMYCLEPPLDSVPEGAWYCPGCQSGIHLLSMVVVMPGSRSGRYTQSTRTNNRSVPRTRQTERVRRQIASNRQQNSQQNDSGISASASSSLQNSVSSSTSNRTKRTKKHKKSKKKSRSQLRFKTVYEIDEATGLTIAVQKRQVRRRQKSARKVKKKSAKGRIARQLGLGANSAAPQNSIGPSCQPDTISGLRHQAGIPTLHLFGRANELDYFSEPEEEYEVGPQLLTRRAPNQSDVAAVRRLTRRKAMVDLPAASAVSSSTDLLGSILNSQEQFHSRNASFSVDREGKFKIEVESRNNKYKDLNKEQSSVKETPNGYNPNRSYGGYNNRYRNNYQNNYNNRRHSSYNSYNNGNQNNYYTGGGNSGPSSSWQNNFNRYSGGGRGGDYDCPQDYTQRTLCASSDPDYPDRREENNENNTESELDIYSDIETVTTSRADESDFNRPPSPPHAAMSALNTAEDEENNDSEHDMVIDDEKGHEDYREDTAVSSTVGFGYLPPPPMPPNFDFIDQTSEIQSEAIQSSYRDEEDYPQDGAQSQTVQPPQPSYYKDEEDYSEGCPNASVYSQQTYNALNDAQEDHEEEEDEGCPNFSIYSRESKTMALHTDLTMTAHQVSEVSSSPNIGTQSKSDAYDPEVPSYDDDEAPTQVPQADLYDPEDIKSPSVEDSQDQSEIPVPLESQVDNIPIPKEPEKPIADGERHRPEENERYDPENVLNESDEVEKHEEESKKIPSDEQQEVVKPQEVKETQEVIEPQDRTDQEITEQPSRDEESSDEILNDTTATPVKKPPKTIIISKVDIIKPGGILGGLYSDSEDESIVKKDSDLFGVSELDKSKESDDGEHPPDKDINQMTEDIVSEEERSYTPCLDEKKRGIEGLDTEMISDEDRNDFDESHEKTENDGETLQLNATECELELRPEDYEEGEIVDKGKEAKAEEEEKSDEEEDDAKKAKSKKDDKEKKPKKKEKNKEANKENEKSEKGSFKKLSKNSKGRNYRGDKDKDKSKDKSKSKEKDGKEKEKDKDVPKRKKEKRKEIERYNVRALVAEKPAIKKDEFGRDIRPTPPGSRSGSYTPPPPRRSTSRHHSPIRHPRTPTPRRSPSPRRRTSLSPRRRSVSRRRSLSPRRRSLTPRRRSTSPRRRSLPPHRRRSRSASRDRSRKRRKVARSRSGSRSPAKKRTGSKNKKRKRSTSRHKRDKSKSRKKTRKNRGRSRSRSKSESPRRMRMDWTRPDWSPEYSMSPLPPMSPSWTPPRVLDSQMMRGQNLAVTVNNTKKKKDKRKKDKRNKDPSKRRRRYEREKTPPPSKEVFASGDNILVSVSFNNENEVRDVTTRDKNRDAGSAAGGGGGAGGAGGGKKKKKRNKQQRRDLSGVKPVAIIDLARSPFRELTPSPRNVIVLTDSDTEEAQNANGGGVGGGSGGGVGGGVCEKGICDSSSQQVASPERPLAYATGPKTPPEPAVKFSLCAKQPTLRAISNPLIEPDDLEMEAVDEEDIHAELENRLAEGLMHKGPNTPPEPPNSPPSSPDAYDPFEPTKSRSPTPEPGQNQAGAGGAAGGVVNVEEIAENNIDRLMELEKMSLSNPPAPQEPPTTSLTPPLLDVQPADSQSSVQATPESTAGGGGGKSPERPTAPGGGVAPTASAASSSAAPKPMAQTTPFSTVPAAMGVATSASATTQAPPASVAPSRIQILNSTVIPAPTTVMSTIPQRIVLPNQVKSGPVKINPTKPTVKSTPIKPMPNKSTKIVTKKKPAAQLNSSLEDITLDFDSPYSPGSSDYDDLFEPPSEIVTKPVIKGKTTNKSPQKHVSVFDALFGSSPTYKPSNTKQLKTVRYKKNSSGTTTKTKTVGVKLDEDCLKILDELPNSAVEMQVKDKFLKKLNRQERVVEEVKFVLKPHYNKKRITKEEYKDILRRAVPKICHNKSGEINPTKIKNLIEAYVRKVRHSKKVTSSSSVPQKV</sequence>
<feature type="compositionally biased region" description="Basic and acidic residues" evidence="5">
    <location>
        <begin position="1247"/>
        <end position="1276"/>
    </location>
</feature>
<feature type="domain" description="PHD-type" evidence="6">
    <location>
        <begin position="233"/>
        <end position="283"/>
    </location>
</feature>
<evidence type="ECO:0000256" key="3">
    <source>
        <dbReference type="ARBA" id="ARBA00022833"/>
    </source>
</evidence>
<feature type="compositionally biased region" description="Basic residues" evidence="5">
    <location>
        <begin position="1331"/>
        <end position="1343"/>
    </location>
</feature>
<feature type="compositionally biased region" description="Low complexity" evidence="5">
    <location>
        <begin position="1033"/>
        <end position="1042"/>
    </location>
</feature>
<feature type="compositionally biased region" description="Basic and acidic residues" evidence="5">
    <location>
        <begin position="1573"/>
        <end position="1586"/>
    </location>
</feature>
<feature type="compositionally biased region" description="Basic and acidic residues" evidence="5">
    <location>
        <begin position="1815"/>
        <end position="1824"/>
    </location>
</feature>
<dbReference type="CDD" id="cd16635">
    <property type="entry name" value="mRING-HC-C3HC3D_PHRF1"/>
    <property type="match status" value="1"/>
</dbReference>
<dbReference type="Pfam" id="PF00628">
    <property type="entry name" value="PHD"/>
    <property type="match status" value="1"/>
</dbReference>
<feature type="compositionally biased region" description="Polar residues" evidence="5">
    <location>
        <begin position="765"/>
        <end position="778"/>
    </location>
</feature>
<feature type="region of interest" description="Disordered" evidence="5">
    <location>
        <begin position="397"/>
        <end position="440"/>
    </location>
</feature>
<feature type="region of interest" description="Disordered" evidence="5">
    <location>
        <begin position="297"/>
        <end position="376"/>
    </location>
</feature>
<feature type="compositionally biased region" description="Basic and acidic residues" evidence="5">
    <location>
        <begin position="1300"/>
        <end position="1312"/>
    </location>
</feature>
<dbReference type="CDD" id="cd15545">
    <property type="entry name" value="PHD_BAZ2A_like"/>
    <property type="match status" value="1"/>
</dbReference>
<feature type="compositionally biased region" description="Basic and acidic residues" evidence="5">
    <location>
        <begin position="1199"/>
        <end position="1212"/>
    </location>
</feature>
<feature type="compositionally biased region" description="Basic and acidic residues" evidence="5">
    <location>
        <begin position="1074"/>
        <end position="1101"/>
    </location>
</feature>
<feature type="domain" description="RING-type" evidence="7">
    <location>
        <begin position="155"/>
        <end position="196"/>
    </location>
</feature>
<feature type="compositionally biased region" description="Basic and acidic residues" evidence="5">
    <location>
        <begin position="1111"/>
        <end position="1128"/>
    </location>
</feature>
<feature type="region of interest" description="Disordered" evidence="5">
    <location>
        <begin position="653"/>
        <end position="848"/>
    </location>
</feature>
<feature type="compositionally biased region" description="Low complexity" evidence="5">
    <location>
        <begin position="1837"/>
        <end position="1846"/>
    </location>
</feature>
<feature type="compositionally biased region" description="Basic residues" evidence="5">
    <location>
        <begin position="1351"/>
        <end position="1416"/>
    </location>
</feature>
<evidence type="ECO:0000313" key="8">
    <source>
        <dbReference type="EMBL" id="VEN39205.1"/>
    </source>
</evidence>
<feature type="region of interest" description="Disordered" evidence="5">
    <location>
        <begin position="1"/>
        <end position="151"/>
    </location>
</feature>
<dbReference type="InterPro" id="IPR019787">
    <property type="entry name" value="Znf_PHD-finger"/>
</dbReference>
<feature type="compositionally biased region" description="Basic and acidic residues" evidence="5">
    <location>
        <begin position="1219"/>
        <end position="1234"/>
    </location>
</feature>
<feature type="compositionally biased region" description="Polar residues" evidence="5">
    <location>
        <begin position="299"/>
        <end position="315"/>
    </location>
</feature>
<feature type="compositionally biased region" description="Polar residues" evidence="5">
    <location>
        <begin position="1784"/>
        <end position="1795"/>
    </location>
</feature>
<feature type="compositionally biased region" description="Gly residues" evidence="5">
    <location>
        <begin position="1590"/>
        <end position="1602"/>
    </location>
</feature>
<feature type="compositionally biased region" description="Acidic residues" evidence="5">
    <location>
        <begin position="1130"/>
        <end position="1142"/>
    </location>
</feature>
<feature type="compositionally biased region" description="Low complexity" evidence="5">
    <location>
        <begin position="324"/>
        <end position="358"/>
    </location>
</feature>
<feature type="compositionally biased region" description="Polar residues" evidence="5">
    <location>
        <begin position="26"/>
        <end position="36"/>
    </location>
</feature>
<dbReference type="EMBL" id="CAACVG010005353">
    <property type="protein sequence ID" value="VEN39205.1"/>
    <property type="molecule type" value="Genomic_DNA"/>
</dbReference>
<organism evidence="8 9">
    <name type="scientific">Callosobruchus maculatus</name>
    <name type="common">Southern cowpea weevil</name>
    <name type="synonym">Pulse bruchid</name>
    <dbReference type="NCBI Taxonomy" id="64391"/>
    <lineage>
        <taxon>Eukaryota</taxon>
        <taxon>Metazoa</taxon>
        <taxon>Ecdysozoa</taxon>
        <taxon>Arthropoda</taxon>
        <taxon>Hexapoda</taxon>
        <taxon>Insecta</taxon>
        <taxon>Pterygota</taxon>
        <taxon>Neoptera</taxon>
        <taxon>Endopterygota</taxon>
        <taxon>Coleoptera</taxon>
        <taxon>Polyphaga</taxon>
        <taxon>Cucujiformia</taxon>
        <taxon>Chrysomeloidea</taxon>
        <taxon>Chrysomelidae</taxon>
        <taxon>Bruchinae</taxon>
        <taxon>Bruchini</taxon>
        <taxon>Callosobruchus</taxon>
    </lineage>
</organism>
<feature type="compositionally biased region" description="Pro residues" evidence="5">
    <location>
        <begin position="1490"/>
        <end position="1499"/>
    </location>
</feature>
<evidence type="ECO:0000313" key="9">
    <source>
        <dbReference type="Proteomes" id="UP000410492"/>
    </source>
</evidence>
<evidence type="ECO:0000256" key="5">
    <source>
        <dbReference type="SAM" id="MobiDB-lite"/>
    </source>
</evidence>
<dbReference type="PROSITE" id="PS01359">
    <property type="entry name" value="ZF_PHD_1"/>
    <property type="match status" value="1"/>
</dbReference>
<evidence type="ECO:0000259" key="7">
    <source>
        <dbReference type="PROSITE" id="PS50089"/>
    </source>
</evidence>
<feature type="compositionally biased region" description="Acidic residues" evidence="5">
    <location>
        <begin position="830"/>
        <end position="841"/>
    </location>
</feature>
<feature type="compositionally biased region" description="Basic and acidic residues" evidence="5">
    <location>
        <begin position="994"/>
        <end position="1023"/>
    </location>
</feature>
<dbReference type="PROSITE" id="PS50016">
    <property type="entry name" value="ZF_PHD_2"/>
    <property type="match status" value="1"/>
</dbReference>
<evidence type="ECO:0000256" key="4">
    <source>
        <dbReference type="PROSITE-ProRule" id="PRU00175"/>
    </source>
</evidence>
<reference evidence="8 9" key="1">
    <citation type="submission" date="2019-01" db="EMBL/GenBank/DDBJ databases">
        <authorList>
            <person name="Sayadi A."/>
        </authorList>
    </citation>
    <scope>NUCLEOTIDE SEQUENCE [LARGE SCALE GENOMIC DNA]</scope>
</reference>
<feature type="compositionally biased region" description="Basic and acidic residues" evidence="5">
    <location>
        <begin position="974"/>
        <end position="986"/>
    </location>
</feature>
<feature type="region of interest" description="Disordered" evidence="5">
    <location>
        <begin position="1738"/>
        <end position="1904"/>
    </location>
</feature>
<gene>
    <name evidence="8" type="ORF">CALMAC_LOCUS3826</name>
</gene>
<feature type="compositionally biased region" description="Polar residues" evidence="5">
    <location>
        <begin position="817"/>
        <end position="828"/>
    </location>
</feature>
<dbReference type="PROSITE" id="PS50089">
    <property type="entry name" value="ZF_RING_2"/>
    <property type="match status" value="1"/>
</dbReference>
<feature type="compositionally biased region" description="Basic residues" evidence="5">
    <location>
        <begin position="1603"/>
        <end position="1612"/>
    </location>
</feature>
<dbReference type="InterPro" id="IPR017907">
    <property type="entry name" value="Znf_RING_CS"/>
</dbReference>
<feature type="compositionally biased region" description="Basic residues" evidence="5">
    <location>
        <begin position="398"/>
        <end position="419"/>
    </location>
</feature>
<feature type="compositionally biased region" description="Basic residues" evidence="5">
    <location>
        <begin position="1521"/>
        <end position="1543"/>
    </location>
</feature>
<evidence type="ECO:0000256" key="2">
    <source>
        <dbReference type="ARBA" id="ARBA00022771"/>
    </source>
</evidence>
<dbReference type="Proteomes" id="UP000410492">
    <property type="component" value="Unassembled WGS sequence"/>
</dbReference>
<keyword evidence="2 4" id="KW-0863">Zinc-finger</keyword>
<feature type="compositionally biased region" description="Polar residues" evidence="5">
    <location>
        <begin position="866"/>
        <end position="883"/>
    </location>
</feature>
<dbReference type="InterPro" id="IPR013083">
    <property type="entry name" value="Znf_RING/FYVE/PHD"/>
</dbReference>
<dbReference type="InterPro" id="IPR001841">
    <property type="entry name" value="Znf_RING"/>
</dbReference>
<feature type="compositionally biased region" description="Pro residues" evidence="5">
    <location>
        <begin position="1760"/>
        <end position="1772"/>
    </location>
</feature>
<feature type="region of interest" description="Disordered" evidence="5">
    <location>
        <begin position="1968"/>
        <end position="1997"/>
    </location>
</feature>
<feature type="region of interest" description="Disordered" evidence="5">
    <location>
        <begin position="866"/>
        <end position="1042"/>
    </location>
</feature>
<feature type="region of interest" description="Disordered" evidence="5">
    <location>
        <begin position="1074"/>
        <end position="1619"/>
    </location>
</feature>
<protein>
    <recommendedName>
        <fullName evidence="10">PHD and RING finger domain-containing protein 1</fullName>
    </recommendedName>
</protein>